<comment type="caution">
    <text evidence="1">Lacks conserved residue(s) required for the propagation of feature annotation.</text>
</comment>
<dbReference type="InterPro" id="IPR039527">
    <property type="entry name" value="PIGG/GPI7"/>
</dbReference>
<dbReference type="OrthoDB" id="272139at2759"/>
<dbReference type="EMBL" id="JAEPQZ010000010">
    <property type="protein sequence ID" value="KAG2176234.1"/>
    <property type="molecule type" value="Genomic_DNA"/>
</dbReference>
<evidence type="ECO:0000259" key="2">
    <source>
        <dbReference type="Pfam" id="PF19316"/>
    </source>
</evidence>
<dbReference type="PANTHER" id="PTHR23072:SF0">
    <property type="entry name" value="GPI ETHANOLAMINE PHOSPHATE TRANSFERASE 2"/>
    <property type="match status" value="1"/>
</dbReference>
<evidence type="ECO:0000313" key="4">
    <source>
        <dbReference type="Proteomes" id="UP000654370"/>
    </source>
</evidence>
<sequence length="337" mass="37614">MLTSVLVVIYKVRSENSLDSVPVVYQDLTTWDLADRLNQIQLGRLIFNYGAASFFMLNVSIFIGKFVRKLDITDKRIAVSPKPYALLLLRVATPLLVLLSRTHNAILFSVFELQLQLLHLWFCSDTEAPSATDSVASILPKPVAATSILLALTQCTFFLMGNSNSLSSVDLGNAYIGVDDYNIGFTGLLTFVSNWSGSIWWTIAGISIIVDGYWQCYKPVESVVMHSHSTAVTSGDDHDDHEDETLETTAAEGSKSAISSDLLSYYSMYYICSAFFFSVALSTLTISVTILRQHLFIWTVFSPKFLFQGAWITLYHCVIQTLISTFLVVVWVPWCIT</sequence>
<feature type="transmembrane region" description="Helical" evidence="1">
    <location>
        <begin position="312"/>
        <end position="334"/>
    </location>
</feature>
<dbReference type="Proteomes" id="UP000654370">
    <property type="component" value="Unassembled WGS sequence"/>
</dbReference>
<comment type="pathway">
    <text evidence="1">Glycolipid biosynthesis; glycosylphosphatidylinositol-anchor biosynthesis.</text>
</comment>
<dbReference type="Pfam" id="PF19316">
    <property type="entry name" value="PIGO_PIGG"/>
    <property type="match status" value="1"/>
</dbReference>
<keyword evidence="1" id="KW-0256">Endoplasmic reticulum</keyword>
<dbReference type="GO" id="GO:0051267">
    <property type="term" value="F:CP2 mannose-ethanolamine phosphotransferase activity"/>
    <property type="evidence" value="ECO:0007669"/>
    <property type="project" value="TreeGrafter"/>
</dbReference>
<keyword evidence="1" id="KW-0812">Transmembrane</keyword>
<gene>
    <name evidence="3" type="ORF">INT43_005468</name>
</gene>
<feature type="transmembrane region" description="Helical" evidence="1">
    <location>
        <begin position="46"/>
        <end position="67"/>
    </location>
</feature>
<keyword evidence="1" id="KW-0808">Transferase</keyword>
<dbReference type="PANTHER" id="PTHR23072">
    <property type="entry name" value="PHOSPHATIDYLINOSITOL GLYCAN-RELATED"/>
    <property type="match status" value="1"/>
</dbReference>
<evidence type="ECO:0000256" key="1">
    <source>
        <dbReference type="RuleBase" id="RU367106"/>
    </source>
</evidence>
<dbReference type="InterPro" id="IPR045687">
    <property type="entry name" value="PIGG/GPI7_C"/>
</dbReference>
<dbReference type="UniPathway" id="UPA00196"/>
<proteinExistence type="inferred from homology"/>
<feature type="transmembrane region" description="Helical" evidence="1">
    <location>
        <begin position="268"/>
        <end position="291"/>
    </location>
</feature>
<dbReference type="GO" id="GO:0006506">
    <property type="term" value="P:GPI anchor biosynthetic process"/>
    <property type="evidence" value="ECO:0007669"/>
    <property type="project" value="UniProtKB-UniPathway"/>
</dbReference>
<comment type="subcellular location">
    <subcellularLocation>
        <location evidence="1">Endoplasmic reticulum membrane</location>
        <topology evidence="1">Multi-pass membrane protein</topology>
    </subcellularLocation>
</comment>
<name>A0A8H7PLA2_MORIS</name>
<organism evidence="3 4">
    <name type="scientific">Mortierella isabellina</name>
    <name type="common">Filamentous fungus</name>
    <name type="synonym">Umbelopsis isabellina</name>
    <dbReference type="NCBI Taxonomy" id="91625"/>
    <lineage>
        <taxon>Eukaryota</taxon>
        <taxon>Fungi</taxon>
        <taxon>Fungi incertae sedis</taxon>
        <taxon>Mucoromycota</taxon>
        <taxon>Mucoromycotina</taxon>
        <taxon>Umbelopsidomycetes</taxon>
        <taxon>Umbelopsidales</taxon>
        <taxon>Umbelopsidaceae</taxon>
        <taxon>Umbelopsis</taxon>
    </lineage>
</organism>
<evidence type="ECO:0000313" key="3">
    <source>
        <dbReference type="EMBL" id="KAG2176234.1"/>
    </source>
</evidence>
<reference evidence="3" key="1">
    <citation type="submission" date="2020-12" db="EMBL/GenBank/DDBJ databases">
        <title>Metabolic potential, ecology and presence of endohyphal bacteria is reflected in genomic diversity of Mucoromycotina.</title>
        <authorList>
            <person name="Muszewska A."/>
            <person name="Okrasinska A."/>
            <person name="Steczkiewicz K."/>
            <person name="Drgas O."/>
            <person name="Orlowska M."/>
            <person name="Perlinska-Lenart U."/>
            <person name="Aleksandrzak-Piekarczyk T."/>
            <person name="Szatraj K."/>
            <person name="Zielenkiewicz U."/>
            <person name="Pilsyk S."/>
            <person name="Malc E."/>
            <person name="Mieczkowski P."/>
            <person name="Kruszewska J.S."/>
            <person name="Biernat P."/>
            <person name="Pawlowska J."/>
        </authorList>
    </citation>
    <scope>NUCLEOTIDE SEQUENCE</scope>
    <source>
        <strain evidence="3">WA0000067209</strain>
    </source>
</reference>
<keyword evidence="1" id="KW-0337">GPI-anchor biosynthesis</keyword>
<protein>
    <recommendedName>
        <fullName evidence="1">GPI ethanolamine phosphate transferase 2</fullName>
    </recommendedName>
</protein>
<keyword evidence="1" id="KW-0472">Membrane</keyword>
<dbReference type="GO" id="GO:0005789">
    <property type="term" value="C:endoplasmic reticulum membrane"/>
    <property type="evidence" value="ECO:0007669"/>
    <property type="project" value="UniProtKB-SubCell"/>
</dbReference>
<comment type="caution">
    <text evidence="3">The sequence shown here is derived from an EMBL/GenBank/DDBJ whole genome shotgun (WGS) entry which is preliminary data.</text>
</comment>
<keyword evidence="1" id="KW-1133">Transmembrane helix</keyword>
<dbReference type="AlphaFoldDB" id="A0A8H7PLA2"/>
<keyword evidence="4" id="KW-1185">Reference proteome</keyword>
<feature type="domain" description="GPI ethanolamine phosphate transferase 2 C-terminal" evidence="2">
    <location>
        <begin position="34"/>
        <end position="329"/>
    </location>
</feature>
<accession>A0A8H7PLA2</accession>
<comment type="function">
    <text evidence="1">Ethanolamine phosphate transferase involved in glycosylphosphatidylinositol-anchor biosynthesis. Transfers ethanolamine phosphate to the GPI second mannose.</text>
</comment>
<comment type="similarity">
    <text evidence="1">Belongs to the PIGG/PIGN/PIGO family. PIGG subfamily.</text>
</comment>